<dbReference type="AlphaFoldDB" id="A0A2N6SGN0"/>
<name>A0A2N6SGN0_9BACL</name>
<feature type="transmembrane region" description="Helical" evidence="1">
    <location>
        <begin position="50"/>
        <end position="71"/>
    </location>
</feature>
<dbReference type="Proteomes" id="UP000235670">
    <property type="component" value="Unassembled WGS sequence"/>
</dbReference>
<feature type="transmembrane region" description="Helical" evidence="1">
    <location>
        <begin position="194"/>
        <end position="215"/>
    </location>
</feature>
<evidence type="ECO:0000256" key="1">
    <source>
        <dbReference type="SAM" id="Phobius"/>
    </source>
</evidence>
<proteinExistence type="predicted"/>
<feature type="transmembrane region" description="Helical" evidence="1">
    <location>
        <begin position="78"/>
        <end position="96"/>
    </location>
</feature>
<organism evidence="2 3">
    <name type="scientific">Gemella sanguinis</name>
    <dbReference type="NCBI Taxonomy" id="84135"/>
    <lineage>
        <taxon>Bacteria</taxon>
        <taxon>Bacillati</taxon>
        <taxon>Bacillota</taxon>
        <taxon>Bacilli</taxon>
        <taxon>Bacillales</taxon>
        <taxon>Gemellaceae</taxon>
        <taxon>Gemella</taxon>
    </lineage>
</organism>
<sequence>MKNNNVSLILSRISLAITSIYVFFILYLIISTTYRVNHGERDLQVGFGMMFGFLLPHLIALVITTILNIIISLKNSHTYPLIITTFILYIVTAFLGAAFVPFILIVVIIQIILLLIACIKFEKNTNININGMNNMNYMNNMDSMNNTNSKKNMNNINYLNDAKSINNNINTGQIINPDYLENTQNRKFIKNNNLAKVSLIISILWALYLITTTLLSLNENFYYNPFYFISFIIAILLNALVIKKDGNNLIFKVIVNIVVVLFLFKLFPWFLAIFVIVLALTVVVNIYINKPLSYEAGIIITIFSSLLYFITSVLFGAIGDIPYLSIVPLVSTAVLALSLLSK</sequence>
<protein>
    <submittedName>
        <fullName evidence="2">Uncharacterized protein</fullName>
    </submittedName>
</protein>
<feature type="transmembrane region" description="Helical" evidence="1">
    <location>
        <begin position="321"/>
        <end position="340"/>
    </location>
</feature>
<feature type="transmembrane region" description="Helical" evidence="1">
    <location>
        <begin position="296"/>
        <end position="315"/>
    </location>
</feature>
<feature type="transmembrane region" description="Helical" evidence="1">
    <location>
        <begin position="249"/>
        <end position="264"/>
    </location>
</feature>
<feature type="transmembrane region" description="Helical" evidence="1">
    <location>
        <begin position="12"/>
        <end position="30"/>
    </location>
</feature>
<feature type="transmembrane region" description="Helical" evidence="1">
    <location>
        <begin position="221"/>
        <end position="242"/>
    </location>
</feature>
<evidence type="ECO:0000313" key="3">
    <source>
        <dbReference type="Proteomes" id="UP000235670"/>
    </source>
</evidence>
<dbReference type="EMBL" id="PNGT01000001">
    <property type="protein sequence ID" value="PMC53097.1"/>
    <property type="molecule type" value="Genomic_DNA"/>
</dbReference>
<feature type="transmembrane region" description="Helical" evidence="1">
    <location>
        <begin position="270"/>
        <end position="289"/>
    </location>
</feature>
<accession>A0A2N6SGN0</accession>
<keyword evidence="1" id="KW-1133">Transmembrane helix</keyword>
<feature type="transmembrane region" description="Helical" evidence="1">
    <location>
        <begin position="102"/>
        <end position="119"/>
    </location>
</feature>
<keyword evidence="1" id="KW-0812">Transmembrane</keyword>
<comment type="caution">
    <text evidence="2">The sequence shown here is derived from an EMBL/GenBank/DDBJ whole genome shotgun (WGS) entry which is preliminary data.</text>
</comment>
<dbReference type="RefSeq" id="WP_102189270.1">
    <property type="nucleotide sequence ID" value="NZ_PNGT01000001.1"/>
</dbReference>
<keyword evidence="1" id="KW-0472">Membrane</keyword>
<evidence type="ECO:0000313" key="2">
    <source>
        <dbReference type="EMBL" id="PMC53097.1"/>
    </source>
</evidence>
<gene>
    <name evidence="2" type="ORF">CJ218_00705</name>
</gene>
<reference evidence="2 3" key="1">
    <citation type="submission" date="2017-09" db="EMBL/GenBank/DDBJ databases">
        <title>Bacterial strain isolated from the female urinary microbiota.</title>
        <authorList>
            <person name="Thomas-White K."/>
            <person name="Kumar N."/>
            <person name="Forster S."/>
            <person name="Putonti C."/>
            <person name="Lawley T."/>
            <person name="Wolfe A.J."/>
        </authorList>
    </citation>
    <scope>NUCLEOTIDE SEQUENCE [LARGE SCALE GENOMIC DNA]</scope>
    <source>
        <strain evidence="2 3">UMB0186</strain>
    </source>
</reference>